<reference evidence="1 2" key="1">
    <citation type="submission" date="2019-04" db="EMBL/GenBank/DDBJ databases">
        <title>Fungal friends and foes A comparative genomics study of 23 Aspergillus species from section Flavi.</title>
        <authorList>
            <consortium name="DOE Joint Genome Institute"/>
            <person name="Kjaerbolling I."/>
            <person name="Vesth T.C."/>
            <person name="Frisvad J.C."/>
            <person name="Nybo J.L."/>
            <person name="Theobald S."/>
            <person name="Kildgaard S."/>
            <person name="Petersen T.I."/>
            <person name="Kuo A."/>
            <person name="Sato A."/>
            <person name="Lyhne E.K."/>
            <person name="Kogle M.E."/>
            <person name="Wiebenga A."/>
            <person name="Kun R.S."/>
            <person name="Lubbers R.J."/>
            <person name="Makela M.R."/>
            <person name="Barry K."/>
            <person name="Chovatia M."/>
            <person name="Clum A."/>
            <person name="Daum C."/>
            <person name="Haridas S."/>
            <person name="He G."/>
            <person name="LaButti K."/>
            <person name="Lipzen A."/>
            <person name="Mondo S."/>
            <person name="Pangilinan J."/>
            <person name="Riley R."/>
            <person name="Salamov A."/>
            <person name="Simmons B.A."/>
            <person name="Magnuson J.K."/>
            <person name="Henrissat B."/>
            <person name="Mortensen U.H."/>
            <person name="Larsen T.O."/>
            <person name="De vries R.P."/>
            <person name="Grigoriev I.V."/>
            <person name="Machida M."/>
            <person name="Baker S.E."/>
            <person name="Andersen M.R."/>
        </authorList>
    </citation>
    <scope>NUCLEOTIDE SEQUENCE [LARGE SCALE GENOMIC DNA]</scope>
    <source>
        <strain evidence="1 2">CBS 126849</strain>
    </source>
</reference>
<evidence type="ECO:0000313" key="1">
    <source>
        <dbReference type="EMBL" id="KAB8214013.1"/>
    </source>
</evidence>
<dbReference type="EMBL" id="ML733559">
    <property type="protein sequence ID" value="KAB8214013.1"/>
    <property type="molecule type" value="Genomic_DNA"/>
</dbReference>
<dbReference type="AlphaFoldDB" id="A0A5N6EB28"/>
<protein>
    <submittedName>
        <fullName evidence="1">Uncharacterized protein</fullName>
    </submittedName>
</protein>
<proteinExistence type="predicted"/>
<accession>A0A5N6EB28</accession>
<gene>
    <name evidence="1" type="ORF">BDV33DRAFT_183542</name>
</gene>
<dbReference type="Proteomes" id="UP000326799">
    <property type="component" value="Unassembled WGS sequence"/>
</dbReference>
<organism evidence="1 2">
    <name type="scientific">Aspergillus novoparasiticus</name>
    <dbReference type="NCBI Taxonomy" id="986946"/>
    <lineage>
        <taxon>Eukaryota</taxon>
        <taxon>Fungi</taxon>
        <taxon>Dikarya</taxon>
        <taxon>Ascomycota</taxon>
        <taxon>Pezizomycotina</taxon>
        <taxon>Eurotiomycetes</taxon>
        <taxon>Eurotiomycetidae</taxon>
        <taxon>Eurotiales</taxon>
        <taxon>Aspergillaceae</taxon>
        <taxon>Aspergillus</taxon>
        <taxon>Aspergillus subgen. Circumdati</taxon>
    </lineage>
</organism>
<name>A0A5N6EB28_9EURO</name>
<sequence length="87" mass="9972">MLLPPTTDVFSWLIPFLISAFNSFFRRLSSCISAFDIFSELPGVIPDTSGIDQGLNNRPWQPLVPILLCTCRKCQHIKQLYLLQPKY</sequence>
<evidence type="ECO:0000313" key="2">
    <source>
        <dbReference type="Proteomes" id="UP000326799"/>
    </source>
</evidence>
<keyword evidence="2" id="KW-1185">Reference proteome</keyword>